<name>A0A812XWW2_SYMPI</name>
<comment type="caution">
    <text evidence="1">The sequence shown here is derived from an EMBL/GenBank/DDBJ whole genome shotgun (WGS) entry which is preliminary data.</text>
</comment>
<dbReference type="Proteomes" id="UP000649617">
    <property type="component" value="Unassembled WGS sequence"/>
</dbReference>
<evidence type="ECO:0000313" key="2">
    <source>
        <dbReference type="Proteomes" id="UP000649617"/>
    </source>
</evidence>
<accession>A0A812XWW2</accession>
<evidence type="ECO:0000313" key="1">
    <source>
        <dbReference type="EMBL" id="CAE7757759.1"/>
    </source>
</evidence>
<dbReference type="EMBL" id="CAJNIZ010046845">
    <property type="protein sequence ID" value="CAE7757759.1"/>
    <property type="molecule type" value="Genomic_DNA"/>
</dbReference>
<sequence>MQDVSRVTVQQDHLPAANAWCEEMGASVMSEILEDLDDFVEGIDMSEEDAETLKRRGKVALSNLYQRGEILEQKAVVDSEEEFQTSGRTFLKKPMKKAK</sequence>
<proteinExistence type="predicted"/>
<organism evidence="1 2">
    <name type="scientific">Symbiodinium pilosum</name>
    <name type="common">Dinoflagellate</name>
    <dbReference type="NCBI Taxonomy" id="2952"/>
    <lineage>
        <taxon>Eukaryota</taxon>
        <taxon>Sar</taxon>
        <taxon>Alveolata</taxon>
        <taxon>Dinophyceae</taxon>
        <taxon>Suessiales</taxon>
        <taxon>Symbiodiniaceae</taxon>
        <taxon>Symbiodinium</taxon>
    </lineage>
</organism>
<keyword evidence="2" id="KW-1185">Reference proteome</keyword>
<reference evidence="1" key="1">
    <citation type="submission" date="2021-02" db="EMBL/GenBank/DDBJ databases">
        <authorList>
            <person name="Dougan E. K."/>
            <person name="Rhodes N."/>
            <person name="Thang M."/>
            <person name="Chan C."/>
        </authorList>
    </citation>
    <scope>NUCLEOTIDE SEQUENCE</scope>
</reference>
<dbReference type="AlphaFoldDB" id="A0A812XWW2"/>
<gene>
    <name evidence="1" type="ORF">SPIL2461_LOCUS22054</name>
</gene>
<protein>
    <submittedName>
        <fullName evidence="1">Uncharacterized protein</fullName>
    </submittedName>
</protein>
<dbReference type="OrthoDB" id="409287at2759"/>